<comment type="similarity">
    <text evidence="4">Belongs to the isocitrate and isopropylmalate dehydrogenases family.</text>
</comment>
<dbReference type="PANTHER" id="PTHR11835">
    <property type="entry name" value="DECARBOXYLATING DEHYDROGENASES-ISOCITRATE, ISOPROPYLMALATE, TARTRATE"/>
    <property type="match status" value="1"/>
</dbReference>
<gene>
    <name evidence="16" type="primary">IDH2</name>
    <name evidence="16" type="ORF">VC83_02087</name>
</gene>
<protein>
    <recommendedName>
        <fullName evidence="14">Isocitrate dehydrogenase [NAD] subunit 2, mitochondrial</fullName>
        <ecNumber evidence="6">1.1.1.41</ecNumber>
    </recommendedName>
    <alternativeName>
        <fullName evidence="13">Isocitric dehydrogenase</fullName>
    </alternativeName>
    <alternativeName>
        <fullName evidence="12">NAD(+)-specific ICDH</fullName>
    </alternativeName>
</protein>
<evidence type="ECO:0000256" key="5">
    <source>
        <dbReference type="ARBA" id="ARBA00011567"/>
    </source>
</evidence>
<evidence type="ECO:0000256" key="10">
    <source>
        <dbReference type="ARBA" id="ARBA00023002"/>
    </source>
</evidence>
<accession>A0A177AIK9</accession>
<dbReference type="eggNOG" id="KOG0785">
    <property type="taxonomic scope" value="Eukaryota"/>
</dbReference>
<dbReference type="RefSeq" id="XP_024326568.1">
    <property type="nucleotide sequence ID" value="XM_024465756.1"/>
</dbReference>
<dbReference type="PROSITE" id="PS00470">
    <property type="entry name" value="IDH_IMDH"/>
    <property type="match status" value="1"/>
</dbReference>
<dbReference type="AlphaFoldDB" id="A0A177AIK9"/>
<dbReference type="Gene3D" id="3.40.718.10">
    <property type="entry name" value="Isopropylmalate Dehydrogenase"/>
    <property type="match status" value="1"/>
</dbReference>
<evidence type="ECO:0000256" key="12">
    <source>
        <dbReference type="ARBA" id="ARBA00030631"/>
    </source>
</evidence>
<organism evidence="16">
    <name type="scientific">Pseudogymnoascus destructans</name>
    <dbReference type="NCBI Taxonomy" id="655981"/>
    <lineage>
        <taxon>Eukaryota</taxon>
        <taxon>Fungi</taxon>
        <taxon>Dikarya</taxon>
        <taxon>Ascomycota</taxon>
        <taxon>Pezizomycotina</taxon>
        <taxon>Leotiomycetes</taxon>
        <taxon>Thelebolales</taxon>
        <taxon>Thelebolaceae</taxon>
        <taxon>Pseudogymnoascus</taxon>
    </lineage>
</organism>
<evidence type="ECO:0000256" key="8">
    <source>
        <dbReference type="ARBA" id="ARBA00022842"/>
    </source>
</evidence>
<evidence type="ECO:0000256" key="13">
    <source>
        <dbReference type="ARBA" id="ARBA00030683"/>
    </source>
</evidence>
<dbReference type="EMBL" id="KV441389">
    <property type="protein sequence ID" value="OAF61292.1"/>
    <property type="molecule type" value="Genomic_DNA"/>
</dbReference>
<dbReference type="FunFam" id="3.40.718.10:FF:000003">
    <property type="entry name" value="Isocitrate dehydrogenase [NAD] subunit, mitochondrial"/>
    <property type="match status" value="1"/>
</dbReference>
<evidence type="ECO:0000256" key="3">
    <source>
        <dbReference type="ARBA" id="ARBA00001946"/>
    </source>
</evidence>
<dbReference type="PANTHER" id="PTHR11835:SF34">
    <property type="entry name" value="ISOCITRATE DEHYDROGENASE [NAD] SUBUNIT ALPHA, MITOCHONDRIAL"/>
    <property type="match status" value="1"/>
</dbReference>
<comment type="subunit">
    <text evidence="5">Octamer of two non-identical subunits IDH1 and IDH2.</text>
</comment>
<dbReference type="InterPro" id="IPR019818">
    <property type="entry name" value="IsoCit/isopropylmalate_DH_CS"/>
</dbReference>
<evidence type="ECO:0000256" key="7">
    <source>
        <dbReference type="ARBA" id="ARBA00022723"/>
    </source>
</evidence>
<dbReference type="GO" id="GO:0006102">
    <property type="term" value="P:isocitrate metabolic process"/>
    <property type="evidence" value="ECO:0007669"/>
    <property type="project" value="TreeGrafter"/>
</dbReference>
<proteinExistence type="inferred from homology"/>
<dbReference type="Pfam" id="PF00180">
    <property type="entry name" value="Iso_dh"/>
    <property type="match status" value="1"/>
</dbReference>
<evidence type="ECO:0000256" key="14">
    <source>
        <dbReference type="ARBA" id="ARBA00072026"/>
    </source>
</evidence>
<dbReference type="GO" id="GO:0051287">
    <property type="term" value="F:NAD binding"/>
    <property type="evidence" value="ECO:0007669"/>
    <property type="project" value="InterPro"/>
</dbReference>
<sequence length="385" mass="41488">MLAIRSIAAPARRQCLRANGVAMLSSLQTRTYAAGASTHDKVAKFHGKKGSDGLYTVSLIEGDGIGPEIAQSVKDIFKAANTPIKWEPVDVTPRLKDGKTVIPDETIESIERNKVALKGPLATPIGKGHVSLNLTLRRTFNLFANVRPCRSIAGFKTPYDGVDTVLIRENTEGEYSGIEHVVIDGVVQSIKLITREASERVCKYAFQYAEEIGKLKVRAVHKATIMKMSDGLFLSTAQRVAKDFPAVEFDAELIDNTCLKIVTDPTPYNDKVLVMPNLYGDILSDTCAGLIGGLGLTPSANIGDECSIFEAVHGSAPDIAGKGLANPTALLLSSIMMLRHMGLEEQAVRIEKAIFETLAEGKTLTGDLHGTAKTHEYAGAIISRL</sequence>
<evidence type="ECO:0000259" key="15">
    <source>
        <dbReference type="SMART" id="SM01329"/>
    </source>
</evidence>
<dbReference type="GO" id="GO:0006099">
    <property type="term" value="P:tricarboxylic acid cycle"/>
    <property type="evidence" value="ECO:0007669"/>
    <property type="project" value="InterPro"/>
</dbReference>
<dbReference type="InterPro" id="IPR024084">
    <property type="entry name" value="IsoPropMal-DH-like_dom"/>
</dbReference>
<evidence type="ECO:0000313" key="16">
    <source>
        <dbReference type="EMBL" id="OAF61292.1"/>
    </source>
</evidence>
<dbReference type="SUPFAM" id="SSF53659">
    <property type="entry name" value="Isocitrate/Isopropylmalate dehydrogenase-like"/>
    <property type="match status" value="1"/>
</dbReference>
<evidence type="ECO:0000256" key="2">
    <source>
        <dbReference type="ARBA" id="ARBA00001936"/>
    </source>
</evidence>
<dbReference type="NCBIfam" id="TIGR00175">
    <property type="entry name" value="mito_nad_idh"/>
    <property type="match status" value="1"/>
</dbReference>
<evidence type="ECO:0000256" key="11">
    <source>
        <dbReference type="ARBA" id="ARBA00023027"/>
    </source>
</evidence>
<comment type="cofactor">
    <cofactor evidence="3">
        <name>Mg(2+)</name>
        <dbReference type="ChEBI" id="CHEBI:18420"/>
    </cofactor>
</comment>
<comment type="catalytic activity">
    <reaction evidence="1">
        <text>D-threo-isocitrate + NAD(+) = 2-oxoglutarate + CO2 + NADH</text>
        <dbReference type="Rhea" id="RHEA:23632"/>
        <dbReference type="ChEBI" id="CHEBI:15562"/>
        <dbReference type="ChEBI" id="CHEBI:16526"/>
        <dbReference type="ChEBI" id="CHEBI:16810"/>
        <dbReference type="ChEBI" id="CHEBI:57540"/>
        <dbReference type="ChEBI" id="CHEBI:57945"/>
        <dbReference type="EC" id="1.1.1.41"/>
    </reaction>
</comment>
<dbReference type="GO" id="GO:0004449">
    <property type="term" value="F:isocitrate dehydrogenase (NAD+) activity"/>
    <property type="evidence" value="ECO:0007669"/>
    <property type="project" value="UniProtKB-EC"/>
</dbReference>
<dbReference type="SMART" id="SM01329">
    <property type="entry name" value="Iso_dh"/>
    <property type="match status" value="1"/>
</dbReference>
<keyword evidence="7" id="KW-0479">Metal-binding</keyword>
<dbReference type="OrthoDB" id="10261637at2759"/>
<dbReference type="GO" id="GO:0005739">
    <property type="term" value="C:mitochondrion"/>
    <property type="evidence" value="ECO:0007669"/>
    <property type="project" value="TreeGrafter"/>
</dbReference>
<keyword evidence="11" id="KW-0520">NAD</keyword>
<evidence type="ECO:0000256" key="9">
    <source>
        <dbReference type="ARBA" id="ARBA00022946"/>
    </source>
</evidence>
<keyword evidence="8" id="KW-0460">Magnesium</keyword>
<evidence type="ECO:0000256" key="1">
    <source>
        <dbReference type="ARBA" id="ARBA00000837"/>
    </source>
</evidence>
<reference evidence="16" key="1">
    <citation type="submission" date="2016-03" db="EMBL/GenBank/DDBJ databases">
        <title>Updated assembly of Pseudogymnoascus destructans, the fungus causing white-nose syndrome of bats.</title>
        <authorList>
            <person name="Palmer J.M."/>
            <person name="Drees K.P."/>
            <person name="Foster J.T."/>
            <person name="Lindner D.L."/>
        </authorList>
    </citation>
    <scope>NUCLEOTIDE SEQUENCE [LARGE SCALE GENOMIC DNA]</scope>
    <source>
        <strain evidence="16">20631-21</strain>
    </source>
</reference>
<evidence type="ECO:0000256" key="6">
    <source>
        <dbReference type="ARBA" id="ARBA00013012"/>
    </source>
</evidence>
<dbReference type="VEuPathDB" id="FungiDB:GMDG_02621"/>
<feature type="domain" description="Isopropylmalate dehydrogenase-like" evidence="15">
    <location>
        <begin position="56"/>
        <end position="381"/>
    </location>
</feature>
<comment type="cofactor">
    <cofactor evidence="2">
        <name>Mn(2+)</name>
        <dbReference type="ChEBI" id="CHEBI:29035"/>
    </cofactor>
</comment>
<dbReference type="Proteomes" id="UP000077154">
    <property type="component" value="Unassembled WGS sequence"/>
</dbReference>
<dbReference type="EC" id="1.1.1.41" evidence="6"/>
<keyword evidence="9" id="KW-0809">Transit peptide</keyword>
<evidence type="ECO:0000256" key="4">
    <source>
        <dbReference type="ARBA" id="ARBA00007769"/>
    </source>
</evidence>
<dbReference type="GO" id="GO:0000287">
    <property type="term" value="F:magnesium ion binding"/>
    <property type="evidence" value="ECO:0007669"/>
    <property type="project" value="InterPro"/>
</dbReference>
<name>A0A177AIK9_9PEZI</name>
<dbReference type="GeneID" id="36285172"/>
<keyword evidence="10" id="KW-0560">Oxidoreductase</keyword>
<dbReference type="InterPro" id="IPR004434">
    <property type="entry name" value="Isocitrate_DH_NAD"/>
</dbReference>